<dbReference type="RefSeq" id="WP_070147218.1">
    <property type="nucleotide sequence ID" value="NZ_LXLX01000084.1"/>
</dbReference>
<keyword evidence="3" id="KW-0812">Transmembrane</keyword>
<dbReference type="PANTHER" id="PTHR48043">
    <property type="entry name" value="EG:EG0003.4 PROTEIN-RELATED"/>
    <property type="match status" value="1"/>
</dbReference>
<keyword evidence="3" id="KW-0472">Membrane</keyword>
<dbReference type="GO" id="GO:0008194">
    <property type="term" value="F:UDP-glycosyltransferase activity"/>
    <property type="evidence" value="ECO:0007669"/>
    <property type="project" value="TreeGrafter"/>
</dbReference>
<dbReference type="InterPro" id="IPR050271">
    <property type="entry name" value="UDP-glycosyltransferase"/>
</dbReference>
<dbReference type="PATRIC" id="fig|86662.28.peg.5849"/>
<proteinExistence type="predicted"/>
<dbReference type="EMBL" id="LXLX01000084">
    <property type="protein sequence ID" value="OFD87449.1"/>
    <property type="molecule type" value="Genomic_DNA"/>
</dbReference>
<evidence type="ECO:0000256" key="2">
    <source>
        <dbReference type="ARBA" id="ARBA00022679"/>
    </source>
</evidence>
<name>A0A1E8BER1_BACMY</name>
<keyword evidence="3" id="KW-1133">Transmembrane helix</keyword>
<dbReference type="SUPFAM" id="SSF53756">
    <property type="entry name" value="UDP-Glycosyltransferase/glycogen phosphorylase"/>
    <property type="match status" value="1"/>
</dbReference>
<reference evidence="4 5" key="1">
    <citation type="submission" date="2016-05" db="EMBL/GenBank/DDBJ databases">
        <title>Bacillus thuringiensis and Bacillus weihenstephanensis as novel biocontrol agents of wilt causing Verticillium species.</title>
        <authorList>
            <person name="Hollensteiner J."/>
            <person name="Wemheuer F."/>
            <person name="Harting R."/>
            <person name="Kolarzyk A."/>
            <person name="Diaz-Valerio S."/>
            <person name="Poehlein A."/>
            <person name="Brzuszkiewicz E."/>
            <person name="Nesemann K."/>
            <person name="Braus-Stromeyer S."/>
            <person name="Braus G."/>
            <person name="Daniel R."/>
            <person name="Liesegang H."/>
        </authorList>
    </citation>
    <scope>NUCLEOTIDE SEQUENCE [LARGE SCALE GENOMIC DNA]</scope>
    <source>
        <strain evidence="4 5">GOE11</strain>
    </source>
</reference>
<protein>
    <recommendedName>
        <fullName evidence="6">Glycosyl transferase</fullName>
    </recommendedName>
</protein>
<dbReference type="PANTHER" id="PTHR48043:SF145">
    <property type="entry name" value="FI06409P-RELATED"/>
    <property type="match status" value="1"/>
</dbReference>
<evidence type="ECO:0008006" key="6">
    <source>
        <dbReference type="Google" id="ProtNLM"/>
    </source>
</evidence>
<accession>A0A1E8BER1</accession>
<organism evidence="4 5">
    <name type="scientific">Bacillus mycoides</name>
    <dbReference type="NCBI Taxonomy" id="1405"/>
    <lineage>
        <taxon>Bacteria</taxon>
        <taxon>Bacillati</taxon>
        <taxon>Bacillota</taxon>
        <taxon>Bacilli</taxon>
        <taxon>Bacillales</taxon>
        <taxon>Bacillaceae</taxon>
        <taxon>Bacillus</taxon>
        <taxon>Bacillus cereus group</taxon>
    </lineage>
</organism>
<keyword evidence="1" id="KW-0328">Glycosyltransferase</keyword>
<dbReference type="Proteomes" id="UP000175835">
    <property type="component" value="Unassembled WGS sequence"/>
</dbReference>
<evidence type="ECO:0000313" key="4">
    <source>
        <dbReference type="EMBL" id="OFD87449.1"/>
    </source>
</evidence>
<keyword evidence="2" id="KW-0808">Transferase</keyword>
<gene>
    <name evidence="4" type="ORF">BWGOE11_56860</name>
</gene>
<comment type="caution">
    <text evidence="4">The sequence shown here is derived from an EMBL/GenBank/DDBJ whole genome shotgun (WGS) entry which is preliminary data.</text>
</comment>
<evidence type="ECO:0000313" key="5">
    <source>
        <dbReference type="Proteomes" id="UP000175835"/>
    </source>
</evidence>
<dbReference type="AlphaFoldDB" id="A0A1E8BER1"/>
<evidence type="ECO:0000256" key="3">
    <source>
        <dbReference type="SAM" id="Phobius"/>
    </source>
</evidence>
<evidence type="ECO:0000256" key="1">
    <source>
        <dbReference type="ARBA" id="ARBA00022676"/>
    </source>
</evidence>
<feature type="transmembrane region" description="Helical" evidence="3">
    <location>
        <begin position="99"/>
        <end position="118"/>
    </location>
</feature>
<sequence length="413" mass="46358">MRIIKKNIIFAPETFNLAETTRSIEVAKKCSEYFHCIFIGYSRKYAYLIEKANFEFIHLEPVLSEDDITQLMKVDQMKGIKHPFTYEHLKKRIENEKTIINTYCPAVVVIGTTLSMFISARACQTPLVYIKPLAYTRTFLLKGHLELPPIINKPFLPKKVTMNLYKKVALGITYKPKSFSKLAKEEGVELPKYTIDALDADYNLITTIPEISGVDDLPANYKYIGPVYAKLDMPIPSFLYSLPSNQPVIYFAMGSSGSKEIIMKFLHILKKLPVTVICPMKKILASSGNIFSSSKNIILCDLLPAHKLGNIIDLSIIHGGEGTVQTACLSGKPFLGLGLQAEQKANINECVLFGNALELKRKDITTQKIGELIDFSLTNKDMHNKAKEMQELLENIDGPVNAANFLINHFAIT</sequence>
<dbReference type="Gene3D" id="3.40.50.2000">
    <property type="entry name" value="Glycogen Phosphorylase B"/>
    <property type="match status" value="2"/>
</dbReference>